<evidence type="ECO:0000313" key="2">
    <source>
        <dbReference type="Proteomes" id="UP000185936"/>
    </source>
</evidence>
<evidence type="ECO:0008006" key="3">
    <source>
        <dbReference type="Google" id="ProtNLM"/>
    </source>
</evidence>
<keyword evidence="2" id="KW-1185">Reference proteome</keyword>
<dbReference type="SUPFAM" id="SSF53448">
    <property type="entry name" value="Nucleotide-diphospho-sugar transferases"/>
    <property type="match status" value="1"/>
</dbReference>
<name>A0A1N7GCV0_9EURY</name>
<gene>
    <name evidence="1" type="ORF">SAMN05421752_11161</name>
</gene>
<dbReference type="RefSeq" id="WP_143823908.1">
    <property type="nucleotide sequence ID" value="NZ_FTNR01000011.1"/>
</dbReference>
<organism evidence="1 2">
    <name type="scientific">Natronorubrum thiooxidans</name>
    <dbReference type="NCBI Taxonomy" id="308853"/>
    <lineage>
        <taxon>Archaea</taxon>
        <taxon>Methanobacteriati</taxon>
        <taxon>Methanobacteriota</taxon>
        <taxon>Stenosarchaea group</taxon>
        <taxon>Halobacteria</taxon>
        <taxon>Halobacteriales</taxon>
        <taxon>Natrialbaceae</taxon>
        <taxon>Natronorubrum</taxon>
    </lineage>
</organism>
<dbReference type="Gene3D" id="3.90.550.10">
    <property type="entry name" value="Spore Coat Polysaccharide Biosynthesis Protein SpsA, Chain A"/>
    <property type="match status" value="1"/>
</dbReference>
<sequence length="289" mass="32861">MSKGVLYVGTGERFFDEAVESAESLRETNDFPASILTTPKLKDKKETSLFDDVITIDAYDDLRDKIYNLNKTPYDKTLYLDGDTLILGDISPVFDLLDRVEIAAAFATGRDIIGTEEIPDALPELNTGVVAYKSASDNVDNFFSLWKELQIDQIKNGNLEELTSFGNLYGQTTFREALYRSDVAFSILPPEYNFGTFGRGFAKYEVKILHATNRKWLEPIINEELGDRAVVGNYIRYPYKGKKKRFRGLPVIDIFEKKLPVKPITDRLGVTKQLRNARDELSELYASHR</sequence>
<protein>
    <recommendedName>
        <fullName evidence="3">Nucleotide-diphospho-sugar transferase</fullName>
    </recommendedName>
</protein>
<reference evidence="2" key="1">
    <citation type="submission" date="2017-01" db="EMBL/GenBank/DDBJ databases">
        <authorList>
            <person name="Varghese N."/>
            <person name="Submissions S."/>
        </authorList>
    </citation>
    <scope>NUCLEOTIDE SEQUENCE [LARGE SCALE GENOMIC DNA]</scope>
    <source>
        <strain evidence="2">type strain: HArc-</strain>
    </source>
</reference>
<dbReference type="OrthoDB" id="204927at2157"/>
<evidence type="ECO:0000313" key="1">
    <source>
        <dbReference type="EMBL" id="SIS10403.1"/>
    </source>
</evidence>
<dbReference type="AlphaFoldDB" id="A0A1N7GCV0"/>
<dbReference type="InterPro" id="IPR029044">
    <property type="entry name" value="Nucleotide-diphossugar_trans"/>
</dbReference>
<proteinExistence type="predicted"/>
<accession>A0A1N7GCV0</accession>
<dbReference type="STRING" id="308853.SAMN05421752_11161"/>
<dbReference type="EMBL" id="FTNR01000011">
    <property type="protein sequence ID" value="SIS10403.1"/>
    <property type="molecule type" value="Genomic_DNA"/>
</dbReference>
<dbReference type="Proteomes" id="UP000185936">
    <property type="component" value="Unassembled WGS sequence"/>
</dbReference>